<keyword evidence="1" id="KW-0723">Serine/threonine-protein kinase</keyword>
<name>A0A1I1BEA8_9ACTN</name>
<dbReference type="OrthoDB" id="3479721at2"/>
<evidence type="ECO:0000313" key="4">
    <source>
        <dbReference type="EMBL" id="PKH39389.1"/>
    </source>
</evidence>
<keyword evidence="4" id="KW-0067">ATP-binding</keyword>
<dbReference type="Proteomes" id="UP000199113">
    <property type="component" value="Unassembled WGS sequence"/>
</dbReference>
<evidence type="ECO:0000313" key="6">
    <source>
        <dbReference type="Proteomes" id="UP000199113"/>
    </source>
</evidence>
<evidence type="ECO:0000313" key="5">
    <source>
        <dbReference type="EMBL" id="SFB48709.1"/>
    </source>
</evidence>
<dbReference type="InterPro" id="IPR050267">
    <property type="entry name" value="Anti-sigma-factor_SerPK"/>
</dbReference>
<dbReference type="EMBL" id="PJBV01000024">
    <property type="protein sequence ID" value="PKH39389.1"/>
    <property type="molecule type" value="Genomic_DNA"/>
</dbReference>
<dbReference type="InterPro" id="IPR003594">
    <property type="entry name" value="HATPase_dom"/>
</dbReference>
<dbReference type="CDD" id="cd16936">
    <property type="entry name" value="HATPase_RsbW-like"/>
    <property type="match status" value="1"/>
</dbReference>
<dbReference type="STRING" id="748909.SAMN05192575_1183"/>
<evidence type="ECO:0000313" key="7">
    <source>
        <dbReference type="Proteomes" id="UP000233565"/>
    </source>
</evidence>
<organism evidence="5 6">
    <name type="scientific">Nocardioides alpinus</name>
    <dbReference type="NCBI Taxonomy" id="748909"/>
    <lineage>
        <taxon>Bacteria</taxon>
        <taxon>Bacillati</taxon>
        <taxon>Actinomycetota</taxon>
        <taxon>Actinomycetes</taxon>
        <taxon>Propionibacteriales</taxon>
        <taxon>Nocardioidaceae</taxon>
        <taxon>Nocardioides</taxon>
    </lineage>
</organism>
<accession>A0A1I1BEA8</accession>
<proteinExistence type="predicted"/>
<dbReference type="Pfam" id="PF13581">
    <property type="entry name" value="HATPase_c_2"/>
    <property type="match status" value="1"/>
</dbReference>
<reference evidence="5" key="1">
    <citation type="submission" date="2016-10" db="EMBL/GenBank/DDBJ databases">
        <authorList>
            <person name="de Groot N.N."/>
        </authorList>
    </citation>
    <scope>NUCLEOTIDE SEQUENCE [LARGE SCALE GENOMIC DNA]</scope>
    <source>
        <strain evidence="5">CGMCC 1.10697</strain>
    </source>
</reference>
<keyword evidence="4" id="KW-0547">Nucleotide-binding</keyword>
<evidence type="ECO:0000259" key="3">
    <source>
        <dbReference type="Pfam" id="PF13581"/>
    </source>
</evidence>
<gene>
    <name evidence="4" type="ORF">CXG46_14215</name>
    <name evidence="5" type="ORF">SAMN05192575_1183</name>
</gene>
<sequence>MGGASAKLHIRLAADAASVSGARRFVVDGLSAWGQARFADAAELVTSELTTNAALHAGADFMYVTLERRTTGVRVYVEDDGPLGPDMVQARTPATGDRSGSSELDATGRGLAIVGMVAGRWGVDETARGKQVWAELVDPEDAGHLFEEPQRLRPSRAPEAVDELPPGWVLVRLAQCPVELSLQQDRHLDELVRELQLLSVDQGSDQSLALADEIRGLLVSPTHARLTGRRAAERAREEGKDVMDVDMAMPREFSELIVHLHEAVARADQLCAEGHLLTLASPPDVQELRAWMTQEIVGQATRGTRPVPWADWQRTSSVPMDTP</sequence>
<dbReference type="GO" id="GO:0005524">
    <property type="term" value="F:ATP binding"/>
    <property type="evidence" value="ECO:0007669"/>
    <property type="project" value="UniProtKB-KW"/>
</dbReference>
<dbReference type="GO" id="GO:0004674">
    <property type="term" value="F:protein serine/threonine kinase activity"/>
    <property type="evidence" value="ECO:0007669"/>
    <property type="project" value="UniProtKB-KW"/>
</dbReference>
<evidence type="ECO:0000256" key="2">
    <source>
        <dbReference type="SAM" id="MobiDB-lite"/>
    </source>
</evidence>
<reference evidence="4 7" key="2">
    <citation type="submission" date="2017-12" db="EMBL/GenBank/DDBJ databases">
        <title>Pharmacopeia of the Arctic Ocean.</title>
        <authorList>
            <person name="Collins E."/>
            <person name="Ducluzeau A.-L."/>
        </authorList>
    </citation>
    <scope>NUCLEOTIDE SEQUENCE [LARGE SCALE GENOMIC DNA]</scope>
    <source>
        <strain evidence="4 7">DSM 23325</strain>
    </source>
</reference>
<keyword evidence="7" id="KW-1185">Reference proteome</keyword>
<keyword evidence="5" id="KW-0418">Kinase</keyword>
<dbReference type="Proteomes" id="UP000233565">
    <property type="component" value="Unassembled WGS sequence"/>
</dbReference>
<dbReference type="PANTHER" id="PTHR35526">
    <property type="entry name" value="ANTI-SIGMA-F FACTOR RSBW-RELATED"/>
    <property type="match status" value="1"/>
</dbReference>
<feature type="region of interest" description="Disordered" evidence="2">
    <location>
        <begin position="84"/>
        <end position="103"/>
    </location>
</feature>
<dbReference type="SUPFAM" id="SSF55874">
    <property type="entry name" value="ATPase domain of HSP90 chaperone/DNA topoisomerase II/histidine kinase"/>
    <property type="match status" value="1"/>
</dbReference>
<dbReference type="EMBL" id="FOKC01000018">
    <property type="protein sequence ID" value="SFB48709.1"/>
    <property type="molecule type" value="Genomic_DNA"/>
</dbReference>
<dbReference type="Gene3D" id="3.30.565.10">
    <property type="entry name" value="Histidine kinase-like ATPase, C-terminal domain"/>
    <property type="match status" value="1"/>
</dbReference>
<evidence type="ECO:0000256" key="1">
    <source>
        <dbReference type="ARBA" id="ARBA00022527"/>
    </source>
</evidence>
<protein>
    <submittedName>
        <fullName evidence="4">ATP-binding protein</fullName>
    </submittedName>
    <submittedName>
        <fullName evidence="5">Histidine kinase-like ATPase domain-containing protein</fullName>
    </submittedName>
</protein>
<dbReference type="InterPro" id="IPR036890">
    <property type="entry name" value="HATPase_C_sf"/>
</dbReference>
<keyword evidence="5" id="KW-0808">Transferase</keyword>
<dbReference type="PANTHER" id="PTHR35526:SF3">
    <property type="entry name" value="ANTI-SIGMA-F FACTOR RSBW"/>
    <property type="match status" value="1"/>
</dbReference>
<dbReference type="AlphaFoldDB" id="A0A1I1BEA8"/>
<feature type="domain" description="Histidine kinase/HSP90-like ATPase" evidence="3">
    <location>
        <begin position="13"/>
        <end position="134"/>
    </location>
</feature>